<dbReference type="GO" id="GO:0016740">
    <property type="term" value="F:transferase activity"/>
    <property type="evidence" value="ECO:0007669"/>
    <property type="project" value="UniProtKB-KW"/>
</dbReference>
<evidence type="ECO:0000256" key="2">
    <source>
        <dbReference type="SAM" id="MobiDB-lite"/>
    </source>
</evidence>
<sequence length="425" mass="45451">MTTPSFEDAPDGGSAHLTGHEHAAPMRPRPTGPLRGVRVVDLTRAVSGPFCTMILGDLGADVVKVEPPAGDLPRFAGPFTRDDTGRHYGGLFASINRNKLGIVLDLGVPADRERLLRLVDTADVLVENYRSGVMERWGLEYEALHARNPRLVYAAIRGFGDPRTGASPYVDWPAYDIVAQAMGGLVSMTGPAGHEGVRAGPTIGDLYPATLAAIGILSALHHARATGEGQMVDVAMVDSIVSLCETAVYRYSYTGVVSAPTGNSHPQLVPFDIFPTKDGQCAIAAPTDNHWKVLCETIGRPDLVADERTRTNGDRVANAVLVHHAIAGWTLERTTAEIAVELGGRVPLGPVNDAADLFTDPHVRAREMLVAVEQPGDARPVVFPNCPIRFTATPSGVYRRPPLLGEHTEEVLARLDADGADPAQR</sequence>
<dbReference type="Proteomes" id="UP001596065">
    <property type="component" value="Unassembled WGS sequence"/>
</dbReference>
<accession>A0ABW0WD96</accession>
<dbReference type="Gene3D" id="3.30.1540.10">
    <property type="entry name" value="formyl-coa transferase, domain 3"/>
    <property type="match status" value="1"/>
</dbReference>
<gene>
    <name evidence="3" type="ORF">ACFP3J_04385</name>
</gene>
<keyword evidence="4" id="KW-1185">Reference proteome</keyword>
<dbReference type="PANTHER" id="PTHR48207">
    <property type="entry name" value="SUCCINATE--HYDROXYMETHYLGLUTARATE COA-TRANSFERASE"/>
    <property type="match status" value="1"/>
</dbReference>
<feature type="region of interest" description="Disordered" evidence="2">
    <location>
        <begin position="1"/>
        <end position="34"/>
    </location>
</feature>
<dbReference type="Pfam" id="PF02515">
    <property type="entry name" value="CoA_transf_3"/>
    <property type="match status" value="1"/>
</dbReference>
<comment type="caution">
    <text evidence="3">The sequence shown here is derived from an EMBL/GenBank/DDBJ whole genome shotgun (WGS) entry which is preliminary data.</text>
</comment>
<dbReference type="InterPro" id="IPR050483">
    <property type="entry name" value="CoA-transferase_III_domain"/>
</dbReference>
<reference evidence="4" key="1">
    <citation type="journal article" date="2019" name="Int. J. Syst. Evol. Microbiol.">
        <title>The Global Catalogue of Microorganisms (GCM) 10K type strain sequencing project: providing services to taxonomists for standard genome sequencing and annotation.</title>
        <authorList>
            <consortium name="The Broad Institute Genomics Platform"/>
            <consortium name="The Broad Institute Genome Sequencing Center for Infectious Disease"/>
            <person name="Wu L."/>
            <person name="Ma J."/>
        </authorList>
    </citation>
    <scope>NUCLEOTIDE SEQUENCE [LARGE SCALE GENOMIC DNA]</scope>
    <source>
        <strain evidence="4">KCTC 5701</strain>
    </source>
</reference>
<evidence type="ECO:0000313" key="3">
    <source>
        <dbReference type="EMBL" id="MFC5654731.1"/>
    </source>
</evidence>
<dbReference type="InterPro" id="IPR044855">
    <property type="entry name" value="CoA-Trfase_III_dom3_sf"/>
</dbReference>
<dbReference type="EMBL" id="JBHSOE010000005">
    <property type="protein sequence ID" value="MFC5654731.1"/>
    <property type="molecule type" value="Genomic_DNA"/>
</dbReference>
<proteinExistence type="predicted"/>
<dbReference type="PANTHER" id="PTHR48207:SF3">
    <property type="entry name" value="SUCCINATE--HYDROXYMETHYLGLUTARATE COA-TRANSFERASE"/>
    <property type="match status" value="1"/>
</dbReference>
<evidence type="ECO:0000313" key="4">
    <source>
        <dbReference type="Proteomes" id="UP001596065"/>
    </source>
</evidence>
<dbReference type="InterPro" id="IPR003673">
    <property type="entry name" value="CoA-Trfase_fam_III"/>
</dbReference>
<dbReference type="RefSeq" id="WP_344353380.1">
    <property type="nucleotide sequence ID" value="NZ_BAAASM010000075.1"/>
</dbReference>
<dbReference type="InterPro" id="IPR023606">
    <property type="entry name" value="CoA-Trfase_III_dom_1_sf"/>
</dbReference>
<keyword evidence="1 3" id="KW-0808">Transferase</keyword>
<protein>
    <submittedName>
        <fullName evidence="3">CaiB/BaiF CoA transferase family protein</fullName>
    </submittedName>
</protein>
<dbReference type="SUPFAM" id="SSF89796">
    <property type="entry name" value="CoA-transferase family III (CaiB/BaiF)"/>
    <property type="match status" value="1"/>
</dbReference>
<name>A0ABW0WD96_STRNO</name>
<organism evidence="3 4">
    <name type="scientific">Streptomyces nogalater</name>
    <dbReference type="NCBI Taxonomy" id="38314"/>
    <lineage>
        <taxon>Bacteria</taxon>
        <taxon>Bacillati</taxon>
        <taxon>Actinomycetota</taxon>
        <taxon>Actinomycetes</taxon>
        <taxon>Kitasatosporales</taxon>
        <taxon>Streptomycetaceae</taxon>
        <taxon>Streptomyces</taxon>
    </lineage>
</organism>
<evidence type="ECO:0000256" key="1">
    <source>
        <dbReference type="ARBA" id="ARBA00022679"/>
    </source>
</evidence>
<dbReference type="Gene3D" id="3.40.50.10540">
    <property type="entry name" value="Crotonobetainyl-coa:carnitine coa-transferase, domain 1"/>
    <property type="match status" value="1"/>
</dbReference>